<dbReference type="AlphaFoldDB" id="A0A8H7C475"/>
<organism evidence="1 2">
    <name type="scientific">Agaricus bisporus var. burnettii</name>
    <dbReference type="NCBI Taxonomy" id="192524"/>
    <lineage>
        <taxon>Eukaryota</taxon>
        <taxon>Fungi</taxon>
        <taxon>Dikarya</taxon>
        <taxon>Basidiomycota</taxon>
        <taxon>Agaricomycotina</taxon>
        <taxon>Agaricomycetes</taxon>
        <taxon>Agaricomycetidae</taxon>
        <taxon>Agaricales</taxon>
        <taxon>Agaricineae</taxon>
        <taxon>Agaricaceae</taxon>
        <taxon>Agaricus</taxon>
    </lineage>
</organism>
<proteinExistence type="predicted"/>
<comment type="caution">
    <text evidence="1">The sequence shown here is derived from an EMBL/GenBank/DDBJ whole genome shotgun (WGS) entry which is preliminary data.</text>
</comment>
<sequence length="150" mass="17001">MLDDPRLPAPCSRPRQPLLRLRLLPRLSCLAYTLLLNKLSSFRPSTGVALHSGLFSSPDTVSLLRSEAANLRTLNTSTLTRWDTEKWEMEYLSSFSQDVASQSRYQITPTILEPSQPGEEDQSLLRFEGQVTVDTTSRTISGDGQRKFWR</sequence>
<evidence type="ECO:0000313" key="1">
    <source>
        <dbReference type="EMBL" id="KAF7761691.1"/>
    </source>
</evidence>
<accession>A0A8H7C475</accession>
<protein>
    <submittedName>
        <fullName evidence="1">Uncharacterized protein</fullName>
    </submittedName>
</protein>
<dbReference type="Proteomes" id="UP000629468">
    <property type="component" value="Unassembled WGS sequence"/>
</dbReference>
<name>A0A8H7C475_AGABI</name>
<reference evidence="1 2" key="1">
    <citation type="journal article" name="Sci. Rep.">
        <title>Telomere-to-telomere assembled and centromere annotated genomes of the two main subspecies of the button mushroom Agaricus bisporus reveal especially polymorphic chromosome ends.</title>
        <authorList>
            <person name="Sonnenberg A.S.M."/>
            <person name="Sedaghat-Telgerd N."/>
            <person name="Lavrijssen B."/>
            <person name="Ohm R.A."/>
            <person name="Hendrickx P.M."/>
            <person name="Scholtmeijer K."/>
            <person name="Baars J.J.P."/>
            <person name="van Peer A."/>
        </authorList>
    </citation>
    <scope>NUCLEOTIDE SEQUENCE [LARGE SCALE GENOMIC DNA]</scope>
    <source>
        <strain evidence="1 2">H119_p4</strain>
    </source>
</reference>
<dbReference type="EMBL" id="JABXXO010000013">
    <property type="protein sequence ID" value="KAF7761691.1"/>
    <property type="molecule type" value="Genomic_DNA"/>
</dbReference>
<gene>
    <name evidence="1" type="ORF">Agabi119p4_9683</name>
</gene>
<evidence type="ECO:0000313" key="2">
    <source>
        <dbReference type="Proteomes" id="UP000629468"/>
    </source>
</evidence>